<gene>
    <name evidence="2" type="primary">moeB</name>
    <name evidence="2" type="ORF">ACFPN2_05735</name>
</gene>
<feature type="domain" description="Rhodanese" evidence="1">
    <location>
        <begin position="285"/>
        <end position="373"/>
    </location>
</feature>
<keyword evidence="3" id="KW-1185">Reference proteome</keyword>
<dbReference type="InterPro" id="IPR000594">
    <property type="entry name" value="ThiF_NAD_FAD-bd"/>
</dbReference>
<dbReference type="EMBL" id="JBHSDU010000003">
    <property type="protein sequence ID" value="MFC4308578.1"/>
    <property type="molecule type" value="Genomic_DNA"/>
</dbReference>
<dbReference type="NCBIfam" id="NF004281">
    <property type="entry name" value="PRK05690.1"/>
    <property type="match status" value="1"/>
</dbReference>
<evidence type="ECO:0000259" key="1">
    <source>
        <dbReference type="PROSITE" id="PS50206"/>
    </source>
</evidence>
<sequence length="379" mass="40507">MSTPSLSPADLARYSRHLALREIGVQGQEKLKAARVLLVGAGGLGSPAALYLAASGVGTIGVIDNDRVDVSNLQRQVLYDTQSVGRPKAEVAKERLFALNPEIELVSHTVELRAANVREIFGKYDVVLDGTDRFNTRYLSNDACVILRKPLVSAAIHRFEGQAMTYVPGQAPCYRCLFPEPPADGLVPNCAEAGVLGVLPGVMGTIQATEAIKLIVGVGEPLLGRLLTYDALAMRFGEFRFTRRPDCAVCGDHPTIHEPADLAEICSADAMDQVRRLSPVELRALLGKVAIVDVRSPSEFRASHLPGAVSIPVGEVQQRLAEIPREPLVVFICRSGARSLTASAIATRAGLTNVGHLEGGLLAWAKELEPSFVVAPVGP</sequence>
<keyword evidence="2" id="KW-0808">Transferase</keyword>
<evidence type="ECO:0000313" key="3">
    <source>
        <dbReference type="Proteomes" id="UP001595904"/>
    </source>
</evidence>
<dbReference type="Pfam" id="PF00899">
    <property type="entry name" value="ThiF"/>
    <property type="match status" value="1"/>
</dbReference>
<accession>A0ABV8SLX2</accession>
<protein>
    <submittedName>
        <fullName evidence="2">Molybdopterin-synthase adenylyltransferase MoeB</fullName>
    </submittedName>
</protein>
<dbReference type="CDD" id="cd00757">
    <property type="entry name" value="ThiF_MoeB_HesA_family"/>
    <property type="match status" value="1"/>
</dbReference>
<dbReference type="PANTHER" id="PTHR10953:SF102">
    <property type="entry name" value="ADENYLYLTRANSFERASE AND SULFURTRANSFERASE MOCS3"/>
    <property type="match status" value="1"/>
</dbReference>
<evidence type="ECO:0000313" key="2">
    <source>
        <dbReference type="EMBL" id="MFC4308578.1"/>
    </source>
</evidence>
<reference evidence="3" key="1">
    <citation type="journal article" date="2019" name="Int. J. Syst. Evol. Microbiol.">
        <title>The Global Catalogue of Microorganisms (GCM) 10K type strain sequencing project: providing services to taxonomists for standard genome sequencing and annotation.</title>
        <authorList>
            <consortium name="The Broad Institute Genomics Platform"/>
            <consortium name="The Broad Institute Genome Sequencing Center for Infectious Disease"/>
            <person name="Wu L."/>
            <person name="Ma J."/>
        </authorList>
    </citation>
    <scope>NUCLEOTIDE SEQUENCE [LARGE SCALE GENOMIC DNA]</scope>
    <source>
        <strain evidence="3">CGMCC 1.10759</strain>
    </source>
</reference>
<dbReference type="SMART" id="SM00450">
    <property type="entry name" value="RHOD"/>
    <property type="match status" value="1"/>
</dbReference>
<dbReference type="GO" id="GO:0016779">
    <property type="term" value="F:nucleotidyltransferase activity"/>
    <property type="evidence" value="ECO:0007669"/>
    <property type="project" value="UniProtKB-KW"/>
</dbReference>
<dbReference type="CDD" id="cd00158">
    <property type="entry name" value="RHOD"/>
    <property type="match status" value="1"/>
</dbReference>
<dbReference type="Gene3D" id="3.40.50.720">
    <property type="entry name" value="NAD(P)-binding Rossmann-like Domain"/>
    <property type="match status" value="1"/>
</dbReference>
<dbReference type="Gene3D" id="3.40.250.10">
    <property type="entry name" value="Rhodanese-like domain"/>
    <property type="match status" value="1"/>
</dbReference>
<dbReference type="PROSITE" id="PS00380">
    <property type="entry name" value="RHODANESE_1"/>
    <property type="match status" value="1"/>
</dbReference>
<dbReference type="SUPFAM" id="SSF69572">
    <property type="entry name" value="Activating enzymes of the ubiquitin-like proteins"/>
    <property type="match status" value="1"/>
</dbReference>
<dbReference type="InterPro" id="IPR001307">
    <property type="entry name" value="Thiosulphate_STrfase_CS"/>
</dbReference>
<name>A0ABV8SLX2_9GAMM</name>
<keyword evidence="2" id="KW-0548">Nucleotidyltransferase</keyword>
<organism evidence="2 3">
    <name type="scientific">Steroidobacter flavus</name>
    <dbReference type="NCBI Taxonomy" id="1842136"/>
    <lineage>
        <taxon>Bacteria</taxon>
        <taxon>Pseudomonadati</taxon>
        <taxon>Pseudomonadota</taxon>
        <taxon>Gammaproteobacteria</taxon>
        <taxon>Steroidobacterales</taxon>
        <taxon>Steroidobacteraceae</taxon>
        <taxon>Steroidobacter</taxon>
    </lineage>
</organism>
<proteinExistence type="predicted"/>
<dbReference type="Pfam" id="PF00581">
    <property type="entry name" value="Rhodanese"/>
    <property type="match status" value="1"/>
</dbReference>
<dbReference type="RefSeq" id="WP_380595675.1">
    <property type="nucleotide sequence ID" value="NZ_JBHSDU010000003.1"/>
</dbReference>
<dbReference type="InterPro" id="IPR035985">
    <property type="entry name" value="Ubiquitin-activating_enz"/>
</dbReference>
<dbReference type="PROSITE" id="PS50206">
    <property type="entry name" value="RHODANESE_3"/>
    <property type="match status" value="1"/>
</dbReference>
<dbReference type="InterPro" id="IPR001763">
    <property type="entry name" value="Rhodanese-like_dom"/>
</dbReference>
<dbReference type="PANTHER" id="PTHR10953">
    <property type="entry name" value="UBIQUITIN-ACTIVATING ENZYME E1"/>
    <property type="match status" value="1"/>
</dbReference>
<dbReference type="Proteomes" id="UP001595904">
    <property type="component" value="Unassembled WGS sequence"/>
</dbReference>
<dbReference type="InterPro" id="IPR045886">
    <property type="entry name" value="ThiF/MoeB/HesA"/>
</dbReference>
<comment type="caution">
    <text evidence="2">The sequence shown here is derived from an EMBL/GenBank/DDBJ whole genome shotgun (WGS) entry which is preliminary data.</text>
</comment>
<dbReference type="InterPro" id="IPR036873">
    <property type="entry name" value="Rhodanese-like_dom_sf"/>
</dbReference>